<keyword evidence="2" id="KW-1133">Transmembrane helix</keyword>
<evidence type="ECO:0000313" key="3">
    <source>
        <dbReference type="EMBL" id="GAQ35298.1"/>
    </source>
</evidence>
<dbReference type="InterPro" id="IPR039556">
    <property type="entry name" value="ICL/PEPM"/>
</dbReference>
<evidence type="ECO:0000256" key="2">
    <source>
        <dbReference type="SAM" id="Phobius"/>
    </source>
</evidence>
<dbReference type="Pfam" id="PF13714">
    <property type="entry name" value="PEP_mutase"/>
    <property type="match status" value="1"/>
</dbReference>
<name>A0A117DVR0_ASPNG</name>
<keyword evidence="2" id="KW-0812">Transmembrane</keyword>
<reference evidence="4" key="1">
    <citation type="journal article" date="2016" name="Genome Announc.">
        <title>Draft genome sequence of Aspergillus niger strain An76.</title>
        <authorList>
            <person name="Gong W."/>
            <person name="Cheng Z."/>
            <person name="Zhang H."/>
            <person name="Liu L."/>
            <person name="Gao P."/>
            <person name="Wang L."/>
        </authorList>
    </citation>
    <scope>NUCLEOTIDE SEQUENCE [LARGE SCALE GENOMIC DNA]</scope>
    <source>
        <strain evidence="4">An76</strain>
    </source>
</reference>
<dbReference type="VEuPathDB" id="FungiDB:ATCC64974_37110"/>
<dbReference type="InterPro" id="IPR040442">
    <property type="entry name" value="Pyrv_kinase-like_dom_sf"/>
</dbReference>
<keyword evidence="2" id="KW-0472">Membrane</keyword>
<accession>A0A117DVR0</accession>
<organism evidence="3 4">
    <name type="scientific">Aspergillus niger</name>
    <dbReference type="NCBI Taxonomy" id="5061"/>
    <lineage>
        <taxon>Eukaryota</taxon>
        <taxon>Fungi</taxon>
        <taxon>Dikarya</taxon>
        <taxon>Ascomycota</taxon>
        <taxon>Pezizomycotina</taxon>
        <taxon>Eurotiomycetes</taxon>
        <taxon>Eurotiomycetidae</taxon>
        <taxon>Eurotiales</taxon>
        <taxon>Aspergillaceae</taxon>
        <taxon>Aspergillus</taxon>
        <taxon>Aspergillus subgen. Circumdati</taxon>
    </lineage>
</organism>
<dbReference type="Proteomes" id="UP000068243">
    <property type="component" value="Unassembled WGS sequence"/>
</dbReference>
<dbReference type="PANTHER" id="PTHR42905">
    <property type="entry name" value="PHOSPHOENOLPYRUVATE CARBOXYLASE"/>
    <property type="match status" value="1"/>
</dbReference>
<comment type="caution">
    <text evidence="3">The sequence shown here is derived from an EMBL/GenBank/DDBJ whole genome shotgun (WGS) entry which is preliminary data.</text>
</comment>
<dbReference type="Gene3D" id="3.20.20.60">
    <property type="entry name" value="Phosphoenolpyruvate-binding domains"/>
    <property type="match status" value="1"/>
</dbReference>
<protein>
    <submittedName>
        <fullName evidence="3">Phosphoenolpyruvate mutase</fullName>
    </submittedName>
</protein>
<dbReference type="VEuPathDB" id="FungiDB:An12g05180"/>
<dbReference type="VEuPathDB" id="FungiDB:ASPNIDRAFT2_42353"/>
<dbReference type="SUPFAM" id="SSF51621">
    <property type="entry name" value="Phosphoenolpyruvate/pyruvate domain"/>
    <property type="match status" value="1"/>
</dbReference>
<dbReference type="PANTHER" id="PTHR42905:SF7">
    <property type="entry name" value="PHOSPHOENOLPYRUVATE PHOSPHOMUTASE"/>
    <property type="match status" value="1"/>
</dbReference>
<dbReference type="CDD" id="cd00377">
    <property type="entry name" value="ICL_PEPM"/>
    <property type="match status" value="1"/>
</dbReference>
<feature type="transmembrane region" description="Helical" evidence="2">
    <location>
        <begin position="85"/>
        <end position="106"/>
    </location>
</feature>
<dbReference type="AlphaFoldDB" id="A0A117DVR0"/>
<dbReference type="EMBL" id="BCMY01000001">
    <property type="protein sequence ID" value="GAQ35298.1"/>
    <property type="molecule type" value="Genomic_DNA"/>
</dbReference>
<sequence>MLGSARHRQDIMEPLYAAGCRDQPDYAECMLFVRLGAFTPAQGLFAFTLFCAFLNHYVFCPSRLGSIYGNKFVALPQEEQRRVGVLHVGIVMKLIALCLLSNSLYLTQSWGHPWFDPGLSLGRSPADMAAGAIASFAALSLFDLIYSEHIKFIYLLHHLGTLACVQGATGDYNWLIMGSQILPKSPPAILRVLLAQRDGPPILLGGAHDALSAKLTEEAGFDGIWASGFGISAVQAVPDANILSMTETIDAMAAMTAAVPEMPVLADVDGGFGNAINVIRTVQRCERAGLAGVCLEDNIFPKRCSFYDSVQRALVPIDEHVGKIRAAVATRKDPDFVVVARTEALIVGAGIEEALRRARAYRDAGADALLVHSKQSNFGELREFAERWFTIGQDKESDGQTQHCPLIAVPTTYGMTSAEELADAGFRVIIFANQALRAAVRGMRQVLADLKRELRPAAVEGCITTLPEMYKLVGVPELVANEAEFLPTTGT</sequence>
<gene>
    <name evidence="3" type="ORF">ABL_01154</name>
</gene>
<dbReference type="GO" id="GO:0003824">
    <property type="term" value="F:catalytic activity"/>
    <property type="evidence" value="ECO:0007669"/>
    <property type="project" value="InterPro"/>
</dbReference>
<feature type="transmembrane region" description="Helical" evidence="2">
    <location>
        <begin position="44"/>
        <end position="64"/>
    </location>
</feature>
<keyword evidence="3" id="KW-0670">Pyruvate</keyword>
<comment type="similarity">
    <text evidence="1">Belongs to the isocitrate lyase/PEP mutase superfamily. PEP mutase family.</text>
</comment>
<dbReference type="VEuPathDB" id="FungiDB:M747DRAFT_243585"/>
<evidence type="ECO:0000256" key="1">
    <source>
        <dbReference type="ARBA" id="ARBA00038455"/>
    </source>
</evidence>
<evidence type="ECO:0000313" key="4">
    <source>
        <dbReference type="Proteomes" id="UP000068243"/>
    </source>
</evidence>
<dbReference type="InterPro" id="IPR015813">
    <property type="entry name" value="Pyrv/PenolPyrv_kinase-like_dom"/>
</dbReference>
<feature type="transmembrane region" description="Helical" evidence="2">
    <location>
        <begin position="126"/>
        <end position="146"/>
    </location>
</feature>
<dbReference type="OrthoDB" id="1923844at2759"/>
<proteinExistence type="inferred from homology"/>